<evidence type="ECO:0000256" key="1">
    <source>
        <dbReference type="SAM" id="Phobius"/>
    </source>
</evidence>
<dbReference type="RefSeq" id="WP_158040943.1">
    <property type="nucleotide sequence ID" value="NZ_JACCFV010000001.1"/>
</dbReference>
<evidence type="ECO:0000313" key="2">
    <source>
        <dbReference type="EMBL" id="KAB1655995.1"/>
    </source>
</evidence>
<keyword evidence="1" id="KW-0472">Membrane</keyword>
<dbReference type="Proteomes" id="UP000467240">
    <property type="component" value="Unassembled WGS sequence"/>
</dbReference>
<reference evidence="2 3" key="1">
    <citation type="submission" date="2019-09" db="EMBL/GenBank/DDBJ databases">
        <title>Phylogeny of genus Pseudoclavibacter and closely related genus.</title>
        <authorList>
            <person name="Li Y."/>
        </authorList>
    </citation>
    <scope>NUCLEOTIDE SEQUENCE [LARGE SCALE GENOMIC DNA]</scope>
    <source>
        <strain evidence="2 3">DSM 23821</strain>
    </source>
</reference>
<organism evidence="2 3">
    <name type="scientific">Pseudoclavibacter chungangensis</name>
    <dbReference type="NCBI Taxonomy" id="587635"/>
    <lineage>
        <taxon>Bacteria</taxon>
        <taxon>Bacillati</taxon>
        <taxon>Actinomycetota</taxon>
        <taxon>Actinomycetes</taxon>
        <taxon>Micrococcales</taxon>
        <taxon>Microbacteriaceae</taxon>
        <taxon>Pseudoclavibacter</taxon>
    </lineage>
</organism>
<gene>
    <name evidence="2" type="ORF">F8O01_11155</name>
</gene>
<keyword evidence="3" id="KW-1185">Reference proteome</keyword>
<feature type="transmembrane region" description="Helical" evidence="1">
    <location>
        <begin position="82"/>
        <end position="104"/>
    </location>
</feature>
<proteinExistence type="predicted"/>
<dbReference type="EMBL" id="WBJZ01000013">
    <property type="protein sequence ID" value="KAB1655995.1"/>
    <property type="molecule type" value="Genomic_DNA"/>
</dbReference>
<protein>
    <submittedName>
        <fullName evidence="2">Uncharacterized protein</fullName>
    </submittedName>
</protein>
<accession>A0A7J5BSG6</accession>
<sequence>MPGPHGAAAAPSARRVVVCASEPSGALPADLDLVFGPLLSARRLVLAYGGVALLYPLMAIAFAAGVFALSGEAGVSDLVGDVAFVVAVSVLALVLLVAFVGTVVTGLRRWRRRPELVDVRAAYTRLDVPAHAEPAVVIEARPLPSPERPAALRALVLAVRAGGETIVSARIGPNLRSRRNVDLPTPGTPVLLRRFPHAWIVIGLPPVERTQDGHGAVG</sequence>
<keyword evidence="1" id="KW-0812">Transmembrane</keyword>
<name>A0A7J5BSG6_9MICO</name>
<keyword evidence="1" id="KW-1133">Transmembrane helix</keyword>
<dbReference type="AlphaFoldDB" id="A0A7J5BSG6"/>
<evidence type="ECO:0000313" key="3">
    <source>
        <dbReference type="Proteomes" id="UP000467240"/>
    </source>
</evidence>
<comment type="caution">
    <text evidence="2">The sequence shown here is derived from an EMBL/GenBank/DDBJ whole genome shotgun (WGS) entry which is preliminary data.</text>
</comment>
<feature type="transmembrane region" description="Helical" evidence="1">
    <location>
        <begin position="45"/>
        <end position="70"/>
    </location>
</feature>